<proteinExistence type="predicted"/>
<comment type="caution">
    <text evidence="1">The sequence shown here is derived from an EMBL/GenBank/DDBJ whole genome shotgun (WGS) entry which is preliminary data.</text>
</comment>
<accession>A0A2P5AVG3</accession>
<gene>
    <name evidence="1" type="ORF">PanWU01x14_296700</name>
</gene>
<sequence>MATEFMATSAFSGRGDLNRWYLYSMEGCGGFTRKLMDSHDRFNSDLDRRPSSVAGD</sequence>
<reference evidence="2" key="1">
    <citation type="submission" date="2016-06" db="EMBL/GenBank/DDBJ databases">
        <title>Parallel loss of symbiosis genes in relatives of nitrogen-fixing non-legume Parasponia.</title>
        <authorList>
            <person name="Van Velzen R."/>
            <person name="Holmer R."/>
            <person name="Bu F."/>
            <person name="Rutten L."/>
            <person name="Van Zeijl A."/>
            <person name="Liu W."/>
            <person name="Santuari L."/>
            <person name="Cao Q."/>
            <person name="Sharma T."/>
            <person name="Shen D."/>
            <person name="Roswanjaya Y."/>
            <person name="Wardhani T."/>
            <person name="Kalhor M.S."/>
            <person name="Jansen J."/>
            <person name="Van den Hoogen J."/>
            <person name="Gungor B."/>
            <person name="Hartog M."/>
            <person name="Hontelez J."/>
            <person name="Verver J."/>
            <person name="Yang W.-C."/>
            <person name="Schijlen E."/>
            <person name="Repin R."/>
            <person name="Schilthuizen M."/>
            <person name="Schranz E."/>
            <person name="Heidstra R."/>
            <person name="Miyata K."/>
            <person name="Fedorova E."/>
            <person name="Kohlen W."/>
            <person name="Bisseling T."/>
            <person name="Smit S."/>
            <person name="Geurts R."/>
        </authorList>
    </citation>
    <scope>NUCLEOTIDE SEQUENCE [LARGE SCALE GENOMIC DNA]</scope>
    <source>
        <strain evidence="2">cv. WU1-14</strain>
    </source>
</reference>
<keyword evidence="2" id="KW-1185">Reference proteome</keyword>
<dbReference type="AlphaFoldDB" id="A0A2P5AVG3"/>
<name>A0A2P5AVG3_PARAD</name>
<organism evidence="1 2">
    <name type="scientific">Parasponia andersonii</name>
    <name type="common">Sponia andersonii</name>
    <dbReference type="NCBI Taxonomy" id="3476"/>
    <lineage>
        <taxon>Eukaryota</taxon>
        <taxon>Viridiplantae</taxon>
        <taxon>Streptophyta</taxon>
        <taxon>Embryophyta</taxon>
        <taxon>Tracheophyta</taxon>
        <taxon>Spermatophyta</taxon>
        <taxon>Magnoliopsida</taxon>
        <taxon>eudicotyledons</taxon>
        <taxon>Gunneridae</taxon>
        <taxon>Pentapetalae</taxon>
        <taxon>rosids</taxon>
        <taxon>fabids</taxon>
        <taxon>Rosales</taxon>
        <taxon>Cannabaceae</taxon>
        <taxon>Parasponia</taxon>
    </lineage>
</organism>
<evidence type="ECO:0000313" key="2">
    <source>
        <dbReference type="Proteomes" id="UP000237105"/>
    </source>
</evidence>
<dbReference type="Proteomes" id="UP000237105">
    <property type="component" value="Unassembled WGS sequence"/>
</dbReference>
<protein>
    <submittedName>
        <fullName evidence="1">Uncharacterized protein</fullName>
    </submittedName>
</protein>
<dbReference type="EMBL" id="JXTB01000436">
    <property type="protein sequence ID" value="PON40534.1"/>
    <property type="molecule type" value="Genomic_DNA"/>
</dbReference>
<evidence type="ECO:0000313" key="1">
    <source>
        <dbReference type="EMBL" id="PON40534.1"/>
    </source>
</evidence>
<dbReference type="OrthoDB" id="10388311at2759"/>